<evidence type="ECO:0000313" key="11">
    <source>
        <dbReference type="Proteomes" id="UP000661691"/>
    </source>
</evidence>
<evidence type="ECO:0000256" key="5">
    <source>
        <dbReference type="ARBA" id="ARBA00043884"/>
    </source>
</evidence>
<dbReference type="GO" id="GO:0006520">
    <property type="term" value="P:amino acid metabolic process"/>
    <property type="evidence" value="ECO:0007669"/>
    <property type="project" value="InterPro"/>
</dbReference>
<protein>
    <recommendedName>
        <fullName evidence="7">Aspartate carbamoyltransferase</fullName>
        <ecNumber evidence="7">2.1.3.2</ecNumber>
    </recommendedName>
    <alternativeName>
        <fullName evidence="7">Aspartate transcarbamylase</fullName>
        <shortName evidence="7">ATCase</shortName>
    </alternativeName>
</protein>
<dbReference type="Pfam" id="PF02729">
    <property type="entry name" value="OTCace_N"/>
    <property type="match status" value="1"/>
</dbReference>
<feature type="domain" description="Aspartate/ornithine carbamoyltransferase carbamoyl-P binding" evidence="9">
    <location>
        <begin position="2"/>
        <end position="142"/>
    </location>
</feature>
<dbReference type="AlphaFoldDB" id="A0A926N7W0"/>
<dbReference type="PRINTS" id="PR00101">
    <property type="entry name" value="ATCASE"/>
</dbReference>
<evidence type="ECO:0000259" key="9">
    <source>
        <dbReference type="Pfam" id="PF02729"/>
    </source>
</evidence>
<dbReference type="GO" id="GO:0016597">
    <property type="term" value="F:amino acid binding"/>
    <property type="evidence" value="ECO:0007669"/>
    <property type="project" value="InterPro"/>
</dbReference>
<dbReference type="GO" id="GO:0004070">
    <property type="term" value="F:aspartate carbamoyltransferase activity"/>
    <property type="evidence" value="ECO:0007669"/>
    <property type="project" value="UniProtKB-UniRule"/>
</dbReference>
<evidence type="ECO:0000259" key="8">
    <source>
        <dbReference type="Pfam" id="PF00185"/>
    </source>
</evidence>
<dbReference type="Pfam" id="PF00185">
    <property type="entry name" value="OTCace"/>
    <property type="match status" value="1"/>
</dbReference>
<feature type="binding site" evidence="7">
    <location>
        <position position="163"/>
    </location>
    <ligand>
        <name>L-aspartate</name>
        <dbReference type="ChEBI" id="CHEBI:29991"/>
    </ligand>
</feature>
<dbReference type="GO" id="GO:0005829">
    <property type="term" value="C:cytosol"/>
    <property type="evidence" value="ECO:0007669"/>
    <property type="project" value="TreeGrafter"/>
</dbReference>
<feature type="binding site" evidence="7">
    <location>
        <position position="133"/>
    </location>
    <ligand>
        <name>carbamoyl phosphate</name>
        <dbReference type="ChEBI" id="CHEBI:58228"/>
    </ligand>
</feature>
<dbReference type="InterPro" id="IPR006131">
    <property type="entry name" value="Asp_carbamoyltransf_Asp/Orn-bd"/>
</dbReference>
<dbReference type="RefSeq" id="WP_191141492.1">
    <property type="nucleotide sequence ID" value="NZ_JACXAH010000003.1"/>
</dbReference>
<gene>
    <name evidence="7" type="primary">pyrB</name>
    <name evidence="10" type="ORF">IC620_03130</name>
</gene>
<evidence type="ECO:0000256" key="6">
    <source>
        <dbReference type="ARBA" id="ARBA00048859"/>
    </source>
</evidence>
<dbReference type="NCBIfam" id="NF002032">
    <property type="entry name" value="PRK00856.1"/>
    <property type="match status" value="1"/>
</dbReference>
<keyword evidence="4 7" id="KW-0665">Pyrimidine biosynthesis</keyword>
<dbReference type="PRINTS" id="PR00100">
    <property type="entry name" value="AOTCASE"/>
</dbReference>
<name>A0A926N7W0_9BACL</name>
<feature type="domain" description="Aspartate/ornithine carbamoyltransferase Asp/Orn-binding" evidence="8">
    <location>
        <begin position="150"/>
        <end position="293"/>
    </location>
</feature>
<evidence type="ECO:0000256" key="3">
    <source>
        <dbReference type="ARBA" id="ARBA00022679"/>
    </source>
</evidence>
<feature type="binding site" evidence="7">
    <location>
        <position position="51"/>
    </location>
    <ligand>
        <name>carbamoyl phosphate</name>
        <dbReference type="ChEBI" id="CHEBI:58228"/>
    </ligand>
</feature>
<evidence type="ECO:0000256" key="4">
    <source>
        <dbReference type="ARBA" id="ARBA00022975"/>
    </source>
</evidence>
<organism evidence="10 11">
    <name type="scientific">Polycladospora coralii</name>
    <dbReference type="NCBI Taxonomy" id="2771432"/>
    <lineage>
        <taxon>Bacteria</taxon>
        <taxon>Bacillati</taxon>
        <taxon>Bacillota</taxon>
        <taxon>Bacilli</taxon>
        <taxon>Bacillales</taxon>
        <taxon>Thermoactinomycetaceae</taxon>
        <taxon>Polycladospora</taxon>
    </lineage>
</organism>
<comment type="caution">
    <text evidence="10">The sequence shown here is derived from an EMBL/GenBank/DDBJ whole genome shotgun (WGS) entry which is preliminary data.</text>
</comment>
<comment type="subunit">
    <text evidence="7">Heterododecamer (2C3:3R2) of six catalytic PyrB chains organized as two trimers (C3), and six regulatory PyrI chains organized as three dimers (R2).</text>
</comment>
<dbReference type="EC" id="2.1.3.2" evidence="7"/>
<keyword evidence="11" id="KW-1185">Reference proteome</keyword>
<dbReference type="PROSITE" id="PS00097">
    <property type="entry name" value="CARBAMOYLTRANSFERASE"/>
    <property type="match status" value="1"/>
</dbReference>
<comment type="similarity">
    <text evidence="2 7">Belongs to the aspartate/ornithine carbamoyltransferase superfamily. ATCase family.</text>
</comment>
<feature type="binding site" evidence="7">
    <location>
        <position position="257"/>
    </location>
    <ligand>
        <name>carbamoyl phosphate</name>
        <dbReference type="ChEBI" id="CHEBI:58228"/>
    </ligand>
</feature>
<evidence type="ECO:0000313" key="10">
    <source>
        <dbReference type="EMBL" id="MBD1371347.1"/>
    </source>
</evidence>
<dbReference type="Proteomes" id="UP000661691">
    <property type="component" value="Unassembled WGS sequence"/>
</dbReference>
<comment type="catalytic activity">
    <reaction evidence="6 7">
        <text>carbamoyl phosphate + L-aspartate = N-carbamoyl-L-aspartate + phosphate + H(+)</text>
        <dbReference type="Rhea" id="RHEA:20013"/>
        <dbReference type="ChEBI" id="CHEBI:15378"/>
        <dbReference type="ChEBI" id="CHEBI:29991"/>
        <dbReference type="ChEBI" id="CHEBI:32814"/>
        <dbReference type="ChEBI" id="CHEBI:43474"/>
        <dbReference type="ChEBI" id="CHEBI:58228"/>
        <dbReference type="EC" id="2.1.3.2"/>
    </reaction>
</comment>
<dbReference type="PANTHER" id="PTHR45753:SF6">
    <property type="entry name" value="ASPARTATE CARBAMOYLTRANSFERASE"/>
    <property type="match status" value="1"/>
</dbReference>
<sequence>MRHFIHTDTLDITTIHALLTRAKQHEAQMVQADQPYRNRFTANLFFEPSTRTRCSFEVAQKRLGMEVIHLDTDTSSAVKGESLYDTIQTLSALGVEIVVMRHTHLSVYEALMKQNVNCALINAGAGKQAHPTQALLDLYTIQNHFGELDGLVVAMIGDITHSRVVRSNLDLMQRLGIQVILSGPENMRDPELERRAPYVSFSEAIQKADVVMMLRVQLERHQGEIFSDASKYCEHYGLTQARMENMKANAIILHPAPMNRGVEIEDACVEHERSRIFAQMRNGVYVRMAVLDYVLGGIKTC</sequence>
<feature type="binding site" evidence="7">
    <location>
        <position position="215"/>
    </location>
    <ligand>
        <name>L-aspartate</name>
        <dbReference type="ChEBI" id="CHEBI:29991"/>
    </ligand>
</feature>
<keyword evidence="3 7" id="KW-0808">Transferase</keyword>
<feature type="binding site" evidence="7">
    <location>
        <position position="101"/>
    </location>
    <ligand>
        <name>carbamoyl phosphate</name>
        <dbReference type="ChEBI" id="CHEBI:58228"/>
    </ligand>
</feature>
<dbReference type="GO" id="GO:0044205">
    <property type="term" value="P:'de novo' UMP biosynthetic process"/>
    <property type="evidence" value="ECO:0007669"/>
    <property type="project" value="UniProtKB-UniRule"/>
</dbReference>
<dbReference type="NCBIfam" id="TIGR00670">
    <property type="entry name" value="asp_carb_tr"/>
    <property type="match status" value="1"/>
</dbReference>
<dbReference type="InterPro" id="IPR036901">
    <property type="entry name" value="Asp/Orn_carbamoylTrfase_sf"/>
</dbReference>
<evidence type="ECO:0000256" key="2">
    <source>
        <dbReference type="ARBA" id="ARBA00008896"/>
    </source>
</evidence>
<dbReference type="InterPro" id="IPR002082">
    <property type="entry name" value="Asp_carbamoyltransf"/>
</dbReference>
<proteinExistence type="inferred from homology"/>
<accession>A0A926N7W0</accession>
<evidence type="ECO:0000256" key="1">
    <source>
        <dbReference type="ARBA" id="ARBA00004852"/>
    </source>
</evidence>
<dbReference type="HAMAP" id="MF_00001">
    <property type="entry name" value="Asp_carb_tr"/>
    <property type="match status" value="1"/>
</dbReference>
<dbReference type="Gene3D" id="3.40.50.1370">
    <property type="entry name" value="Aspartate/ornithine carbamoyltransferase"/>
    <property type="match status" value="2"/>
</dbReference>
<dbReference type="EMBL" id="JACXAH010000003">
    <property type="protein sequence ID" value="MBD1371347.1"/>
    <property type="molecule type" value="Genomic_DNA"/>
</dbReference>
<dbReference type="SUPFAM" id="SSF53671">
    <property type="entry name" value="Aspartate/ornithine carbamoyltransferase"/>
    <property type="match status" value="1"/>
</dbReference>
<comment type="pathway">
    <text evidence="1 7">Pyrimidine metabolism; UMP biosynthesis via de novo pathway; (S)-dihydroorotate from bicarbonate: step 2/3.</text>
</comment>
<dbReference type="InterPro" id="IPR006130">
    <property type="entry name" value="Asp/Orn_carbamoylTrfase"/>
</dbReference>
<feature type="binding site" evidence="7">
    <location>
        <position position="52"/>
    </location>
    <ligand>
        <name>carbamoyl phosphate</name>
        <dbReference type="ChEBI" id="CHEBI:58228"/>
    </ligand>
</feature>
<feature type="binding site" evidence="7">
    <location>
        <position position="256"/>
    </location>
    <ligand>
        <name>carbamoyl phosphate</name>
        <dbReference type="ChEBI" id="CHEBI:58228"/>
    </ligand>
</feature>
<evidence type="ECO:0000256" key="7">
    <source>
        <dbReference type="HAMAP-Rule" id="MF_00001"/>
    </source>
</evidence>
<dbReference type="InterPro" id="IPR006132">
    <property type="entry name" value="Asp/Orn_carbamoyltranf_P-bd"/>
</dbReference>
<feature type="binding site" evidence="7">
    <location>
        <position position="130"/>
    </location>
    <ligand>
        <name>carbamoyl phosphate</name>
        <dbReference type="ChEBI" id="CHEBI:58228"/>
    </ligand>
</feature>
<dbReference type="PANTHER" id="PTHR45753">
    <property type="entry name" value="ORNITHINE CARBAMOYLTRANSFERASE, MITOCHONDRIAL"/>
    <property type="match status" value="1"/>
</dbReference>
<comment type="function">
    <text evidence="5 7">Catalyzes the condensation of carbamoyl phosphate and aspartate to form carbamoyl aspartate and inorganic phosphate, the committed step in the de novo pyrimidine nucleotide biosynthesis pathway.</text>
</comment>
<feature type="binding site" evidence="7">
    <location>
        <position position="79"/>
    </location>
    <ligand>
        <name>L-aspartate</name>
        <dbReference type="ChEBI" id="CHEBI:29991"/>
    </ligand>
</feature>
<dbReference type="GO" id="GO:0006207">
    <property type="term" value="P:'de novo' pyrimidine nucleobase biosynthetic process"/>
    <property type="evidence" value="ECO:0007669"/>
    <property type="project" value="InterPro"/>
</dbReference>
<reference evidence="10" key="1">
    <citation type="submission" date="2020-09" db="EMBL/GenBank/DDBJ databases">
        <title>A novel bacterium of genus Hazenella, isolated from South China Sea.</title>
        <authorList>
            <person name="Huang H."/>
            <person name="Mo K."/>
            <person name="Hu Y."/>
        </authorList>
    </citation>
    <scope>NUCLEOTIDE SEQUENCE</scope>
    <source>
        <strain evidence="10">IB182357</strain>
    </source>
</reference>